<name>A0ABR2SP32_9ROSI</name>
<dbReference type="EMBL" id="JBBPBN010000013">
    <property type="protein sequence ID" value="KAK9026810.1"/>
    <property type="molecule type" value="Genomic_DNA"/>
</dbReference>
<evidence type="ECO:0000313" key="2">
    <source>
        <dbReference type="Proteomes" id="UP001396334"/>
    </source>
</evidence>
<accession>A0ABR2SP32</accession>
<keyword evidence="2" id="KW-1185">Reference proteome</keyword>
<organism evidence="1 2">
    <name type="scientific">Hibiscus sabdariffa</name>
    <name type="common">roselle</name>
    <dbReference type="NCBI Taxonomy" id="183260"/>
    <lineage>
        <taxon>Eukaryota</taxon>
        <taxon>Viridiplantae</taxon>
        <taxon>Streptophyta</taxon>
        <taxon>Embryophyta</taxon>
        <taxon>Tracheophyta</taxon>
        <taxon>Spermatophyta</taxon>
        <taxon>Magnoliopsida</taxon>
        <taxon>eudicotyledons</taxon>
        <taxon>Gunneridae</taxon>
        <taxon>Pentapetalae</taxon>
        <taxon>rosids</taxon>
        <taxon>malvids</taxon>
        <taxon>Malvales</taxon>
        <taxon>Malvaceae</taxon>
        <taxon>Malvoideae</taxon>
        <taxon>Hibiscus</taxon>
    </lineage>
</organism>
<reference evidence="1 2" key="1">
    <citation type="journal article" date="2024" name="G3 (Bethesda)">
        <title>Genome assembly of Hibiscus sabdariffa L. provides insights into metabolisms of medicinal natural products.</title>
        <authorList>
            <person name="Kim T."/>
        </authorList>
    </citation>
    <scope>NUCLEOTIDE SEQUENCE [LARGE SCALE GENOMIC DNA]</scope>
    <source>
        <strain evidence="1">TK-2024</strain>
        <tissue evidence="1">Old leaves</tissue>
    </source>
</reference>
<proteinExistence type="predicted"/>
<evidence type="ECO:0000313" key="1">
    <source>
        <dbReference type="EMBL" id="KAK9026810.1"/>
    </source>
</evidence>
<sequence>MGILCLDVVPNSIVNPKAAESLSDPEEYPNLFEDWQLALTLESQAAETRGVYRPAAEYLQHADRSHMTHVEAFRNMPKGDEGSQEEAVVTMMQYSSMAMNLKKSGVGIMKEPRQPKSN</sequence>
<gene>
    <name evidence="1" type="ORF">V6N11_039643</name>
</gene>
<protein>
    <submittedName>
        <fullName evidence="1">Uncharacterized protein</fullName>
    </submittedName>
</protein>
<dbReference type="Proteomes" id="UP001396334">
    <property type="component" value="Unassembled WGS sequence"/>
</dbReference>
<comment type="caution">
    <text evidence="1">The sequence shown here is derived from an EMBL/GenBank/DDBJ whole genome shotgun (WGS) entry which is preliminary data.</text>
</comment>